<dbReference type="AlphaFoldDB" id="A0A328APS6"/>
<dbReference type="Pfam" id="PF04909">
    <property type="entry name" value="Amidohydro_2"/>
    <property type="match status" value="1"/>
</dbReference>
<feature type="chain" id="PRO_5016423183" evidence="2">
    <location>
        <begin position="21"/>
        <end position="288"/>
    </location>
</feature>
<gene>
    <name evidence="4" type="ORF">DJ018_03415</name>
</gene>
<sequence length="288" mass="30303">MRWLGALTACAVMAAGAAGAQPAVFDGHVHLHDGAASLRAYQEAAKAAGLNVPAYAAMWFGGGNQAPTGDPAAIRAGNDGILALAARNPGMIPVATVHPYDGEAALAELARAAGRGVRILKIHPHTQRFDAADPRVLALVQRAGELGVIVLMDNANILPGDNEKLFNLALAAPKTTFIFAHMGALNFRFWNILKAARTAENLFGENIFFDISATVALLADSPVEAEFVWTIRNVGVEHVLLGSDYPQYSLAANVEALEKLDLTAAEKAQIRWGNAAGLFKLPAPAAGR</sequence>
<reference evidence="5" key="1">
    <citation type="submission" date="2018-05" db="EMBL/GenBank/DDBJ databases">
        <authorList>
            <person name="Li X."/>
        </authorList>
    </citation>
    <scope>NUCLEOTIDE SEQUENCE [LARGE SCALE GENOMIC DNA]</scope>
    <source>
        <strain evidence="5">YIM 73061</strain>
    </source>
</reference>
<evidence type="ECO:0000256" key="2">
    <source>
        <dbReference type="SAM" id="SignalP"/>
    </source>
</evidence>
<organism evidence="4 5">
    <name type="scientific">Phenylobacterium deserti</name>
    <dbReference type="NCBI Taxonomy" id="1914756"/>
    <lineage>
        <taxon>Bacteria</taxon>
        <taxon>Pseudomonadati</taxon>
        <taxon>Pseudomonadota</taxon>
        <taxon>Alphaproteobacteria</taxon>
        <taxon>Caulobacterales</taxon>
        <taxon>Caulobacteraceae</taxon>
        <taxon>Phenylobacterium</taxon>
    </lineage>
</organism>
<comment type="caution">
    <text evidence="4">The sequence shown here is derived from an EMBL/GenBank/DDBJ whole genome shotgun (WGS) entry which is preliminary data.</text>
</comment>
<dbReference type="PANTHER" id="PTHR21240">
    <property type="entry name" value="2-AMINO-3-CARBOXYLMUCONATE-6-SEMIALDEHYDE DECARBOXYLASE"/>
    <property type="match status" value="1"/>
</dbReference>
<evidence type="ECO:0000259" key="3">
    <source>
        <dbReference type="Pfam" id="PF04909"/>
    </source>
</evidence>
<dbReference type="RefSeq" id="WP_111513474.1">
    <property type="nucleotide sequence ID" value="NZ_QFYR01000001.1"/>
</dbReference>
<proteinExistence type="predicted"/>
<dbReference type="InterPro" id="IPR032465">
    <property type="entry name" value="ACMSD"/>
</dbReference>
<keyword evidence="1" id="KW-0456">Lyase</keyword>
<evidence type="ECO:0000313" key="4">
    <source>
        <dbReference type="EMBL" id="RAK57022.1"/>
    </source>
</evidence>
<evidence type="ECO:0000256" key="1">
    <source>
        <dbReference type="ARBA" id="ARBA00023239"/>
    </source>
</evidence>
<dbReference type="EMBL" id="QFYR01000001">
    <property type="protein sequence ID" value="RAK57022.1"/>
    <property type="molecule type" value="Genomic_DNA"/>
</dbReference>
<name>A0A328APS6_9CAUL</name>
<keyword evidence="5" id="KW-1185">Reference proteome</keyword>
<protein>
    <submittedName>
        <fullName evidence="4">Amidohydrolase</fullName>
    </submittedName>
</protein>
<dbReference type="GO" id="GO:0016831">
    <property type="term" value="F:carboxy-lyase activity"/>
    <property type="evidence" value="ECO:0007669"/>
    <property type="project" value="InterPro"/>
</dbReference>
<keyword evidence="4" id="KW-0378">Hydrolase</keyword>
<dbReference type="SUPFAM" id="SSF51556">
    <property type="entry name" value="Metallo-dependent hydrolases"/>
    <property type="match status" value="1"/>
</dbReference>
<dbReference type="Gene3D" id="3.20.20.140">
    <property type="entry name" value="Metal-dependent hydrolases"/>
    <property type="match status" value="1"/>
</dbReference>
<keyword evidence="2" id="KW-0732">Signal</keyword>
<dbReference type="GO" id="GO:0016787">
    <property type="term" value="F:hydrolase activity"/>
    <property type="evidence" value="ECO:0007669"/>
    <property type="project" value="UniProtKB-KW"/>
</dbReference>
<dbReference type="PANTHER" id="PTHR21240:SF28">
    <property type="entry name" value="ISO-OROTATE DECARBOXYLASE (EUROFUNG)"/>
    <property type="match status" value="1"/>
</dbReference>
<dbReference type="Proteomes" id="UP000249725">
    <property type="component" value="Unassembled WGS sequence"/>
</dbReference>
<accession>A0A328APS6</accession>
<dbReference type="OrthoDB" id="149172at2"/>
<evidence type="ECO:0000313" key="5">
    <source>
        <dbReference type="Proteomes" id="UP000249725"/>
    </source>
</evidence>
<dbReference type="GO" id="GO:0019748">
    <property type="term" value="P:secondary metabolic process"/>
    <property type="evidence" value="ECO:0007669"/>
    <property type="project" value="TreeGrafter"/>
</dbReference>
<feature type="domain" description="Amidohydrolase-related" evidence="3">
    <location>
        <begin position="26"/>
        <end position="281"/>
    </location>
</feature>
<feature type="signal peptide" evidence="2">
    <location>
        <begin position="1"/>
        <end position="20"/>
    </location>
</feature>
<dbReference type="InterPro" id="IPR006680">
    <property type="entry name" value="Amidohydro-rel"/>
</dbReference>
<dbReference type="GO" id="GO:0005737">
    <property type="term" value="C:cytoplasm"/>
    <property type="evidence" value="ECO:0007669"/>
    <property type="project" value="TreeGrafter"/>
</dbReference>
<dbReference type="InterPro" id="IPR032466">
    <property type="entry name" value="Metal_Hydrolase"/>
</dbReference>